<organism evidence="2 3">
    <name type="scientific">Thalassiosira oceanica</name>
    <name type="common">Marine diatom</name>
    <dbReference type="NCBI Taxonomy" id="159749"/>
    <lineage>
        <taxon>Eukaryota</taxon>
        <taxon>Sar</taxon>
        <taxon>Stramenopiles</taxon>
        <taxon>Ochrophyta</taxon>
        <taxon>Bacillariophyta</taxon>
        <taxon>Coscinodiscophyceae</taxon>
        <taxon>Thalassiosirophycidae</taxon>
        <taxon>Thalassiosirales</taxon>
        <taxon>Thalassiosiraceae</taxon>
        <taxon>Thalassiosira</taxon>
    </lineage>
</organism>
<dbReference type="AlphaFoldDB" id="K0S9D9"/>
<dbReference type="Proteomes" id="UP000266841">
    <property type="component" value="Unassembled WGS sequence"/>
</dbReference>
<feature type="region of interest" description="Disordered" evidence="1">
    <location>
        <begin position="207"/>
        <end position="249"/>
    </location>
</feature>
<keyword evidence="3" id="KW-1185">Reference proteome</keyword>
<evidence type="ECO:0000256" key="1">
    <source>
        <dbReference type="SAM" id="MobiDB-lite"/>
    </source>
</evidence>
<evidence type="ECO:0000313" key="3">
    <source>
        <dbReference type="Proteomes" id="UP000266841"/>
    </source>
</evidence>
<proteinExistence type="predicted"/>
<comment type="caution">
    <text evidence="2">The sequence shown here is derived from an EMBL/GenBank/DDBJ whole genome shotgun (WGS) entry which is preliminary data.</text>
</comment>
<evidence type="ECO:0000313" key="2">
    <source>
        <dbReference type="EMBL" id="EJK57536.1"/>
    </source>
</evidence>
<accession>K0S9D9</accession>
<gene>
    <name evidence="2" type="ORF">THAOC_22409</name>
</gene>
<reference evidence="2 3" key="1">
    <citation type="journal article" date="2012" name="Genome Biol.">
        <title>Genome and low-iron response of an oceanic diatom adapted to chronic iron limitation.</title>
        <authorList>
            <person name="Lommer M."/>
            <person name="Specht M."/>
            <person name="Roy A.S."/>
            <person name="Kraemer L."/>
            <person name="Andreson R."/>
            <person name="Gutowska M.A."/>
            <person name="Wolf J."/>
            <person name="Bergner S.V."/>
            <person name="Schilhabel M.B."/>
            <person name="Klostermeier U.C."/>
            <person name="Beiko R.G."/>
            <person name="Rosenstiel P."/>
            <person name="Hippler M."/>
            <person name="Laroche J."/>
        </authorList>
    </citation>
    <scope>NUCLEOTIDE SEQUENCE [LARGE SCALE GENOMIC DNA]</scope>
    <source>
        <strain evidence="2 3">CCMP1005</strain>
    </source>
</reference>
<sequence>MGDATAFQRAQEELATLVGTSGEDGAAMGASAIRSCKAPALTELADLPDIATNSQKKRNDHKWVEHFADKDNWKYGNPFTGRDPPVGLDQIDLPLSGGQRHVDSAAGCVGYTNLNEKNTAYCDHFRHSMEVADSNGAKIGSHQQPLLYKHLEIWARENNVSITSGIEEAVKDEATFTPAVFEQKGNPKSKANADGAANDSLAFIQPGHEEEKKEDDEATVEVPTDPAREQGEAHSNMGGAGGDAIEGIGFAEVEDSRAAIHAD</sequence>
<protein>
    <submittedName>
        <fullName evidence="2">Uncharacterized protein</fullName>
    </submittedName>
</protein>
<name>K0S9D9_THAOC</name>
<dbReference type="EMBL" id="AGNL01027917">
    <property type="protein sequence ID" value="EJK57536.1"/>
    <property type="molecule type" value="Genomic_DNA"/>
</dbReference>